<keyword evidence="3" id="KW-1003">Cell membrane</keyword>
<dbReference type="Pfam" id="PF07681">
    <property type="entry name" value="DoxX"/>
    <property type="match status" value="1"/>
</dbReference>
<feature type="transmembrane region" description="Helical" evidence="7">
    <location>
        <begin position="109"/>
        <end position="128"/>
    </location>
</feature>
<accession>A0ABV6FRH7</accession>
<evidence type="ECO:0000256" key="3">
    <source>
        <dbReference type="ARBA" id="ARBA00022475"/>
    </source>
</evidence>
<keyword evidence="5 7" id="KW-1133">Transmembrane helix</keyword>
<keyword evidence="9" id="KW-1185">Reference proteome</keyword>
<evidence type="ECO:0000256" key="1">
    <source>
        <dbReference type="ARBA" id="ARBA00004651"/>
    </source>
</evidence>
<comment type="caution">
    <text evidence="8">The sequence shown here is derived from an EMBL/GenBank/DDBJ whole genome shotgun (WGS) entry which is preliminary data.</text>
</comment>
<comment type="similarity">
    <text evidence="2">Belongs to the DoxX family.</text>
</comment>
<evidence type="ECO:0000256" key="4">
    <source>
        <dbReference type="ARBA" id="ARBA00022692"/>
    </source>
</evidence>
<proteinExistence type="inferred from homology"/>
<dbReference type="InterPro" id="IPR032808">
    <property type="entry name" value="DoxX"/>
</dbReference>
<reference evidence="8 9" key="1">
    <citation type="submission" date="2024-09" db="EMBL/GenBank/DDBJ databases">
        <authorList>
            <person name="Sun Q."/>
            <person name="Mori K."/>
        </authorList>
    </citation>
    <scope>NUCLEOTIDE SEQUENCE [LARGE SCALE GENOMIC DNA]</scope>
    <source>
        <strain evidence="8 9">CCM 7650</strain>
    </source>
</reference>
<gene>
    <name evidence="8" type="ORF">ACFFIP_07235</name>
</gene>
<name>A0ABV6FRH7_9BACT</name>
<sequence>MKKLFFSTSPILSDLALLVMRVGVSLMMLTHGWPKIAEFSSRLATFRDPIGLGPAVSLQATIFAEFFCSILLALGFMSRLALIPLIFTMTVVTFIVHGEDPFSTQEKPLLFLLIYVALFLLGPGKYSVDGQIKKNRNY</sequence>
<dbReference type="Proteomes" id="UP001589797">
    <property type="component" value="Unassembled WGS sequence"/>
</dbReference>
<dbReference type="InterPro" id="IPR051907">
    <property type="entry name" value="DoxX-like_oxidoreductase"/>
</dbReference>
<keyword evidence="6 7" id="KW-0472">Membrane</keyword>
<evidence type="ECO:0000256" key="5">
    <source>
        <dbReference type="ARBA" id="ARBA00022989"/>
    </source>
</evidence>
<evidence type="ECO:0000256" key="6">
    <source>
        <dbReference type="ARBA" id="ARBA00023136"/>
    </source>
</evidence>
<feature type="transmembrane region" description="Helical" evidence="7">
    <location>
        <begin position="50"/>
        <end position="73"/>
    </location>
</feature>
<evidence type="ECO:0000313" key="9">
    <source>
        <dbReference type="Proteomes" id="UP001589797"/>
    </source>
</evidence>
<feature type="transmembrane region" description="Helical" evidence="7">
    <location>
        <begin position="12"/>
        <end position="30"/>
    </location>
</feature>
<dbReference type="PANTHER" id="PTHR33452">
    <property type="entry name" value="OXIDOREDUCTASE CATD-RELATED"/>
    <property type="match status" value="1"/>
</dbReference>
<evidence type="ECO:0000313" key="8">
    <source>
        <dbReference type="EMBL" id="MFC0262474.1"/>
    </source>
</evidence>
<evidence type="ECO:0000256" key="7">
    <source>
        <dbReference type="SAM" id="Phobius"/>
    </source>
</evidence>
<dbReference type="RefSeq" id="WP_382386919.1">
    <property type="nucleotide sequence ID" value="NZ_JBHLWI010000016.1"/>
</dbReference>
<evidence type="ECO:0000256" key="2">
    <source>
        <dbReference type="ARBA" id="ARBA00006679"/>
    </source>
</evidence>
<protein>
    <submittedName>
        <fullName evidence="8">DoxX family protein</fullName>
    </submittedName>
</protein>
<organism evidence="8 9">
    <name type="scientific">Fontibacter flavus</name>
    <dbReference type="NCBI Taxonomy" id="654838"/>
    <lineage>
        <taxon>Bacteria</taxon>
        <taxon>Pseudomonadati</taxon>
        <taxon>Bacteroidota</taxon>
        <taxon>Cytophagia</taxon>
        <taxon>Cytophagales</taxon>
        <taxon>Cyclobacteriaceae</taxon>
        <taxon>Fontibacter</taxon>
    </lineage>
</organism>
<dbReference type="EMBL" id="JBHLWI010000016">
    <property type="protein sequence ID" value="MFC0262474.1"/>
    <property type="molecule type" value="Genomic_DNA"/>
</dbReference>
<dbReference type="PANTHER" id="PTHR33452:SF1">
    <property type="entry name" value="INNER MEMBRANE PROTEIN YPHA-RELATED"/>
    <property type="match status" value="1"/>
</dbReference>
<comment type="subcellular location">
    <subcellularLocation>
        <location evidence="1">Cell membrane</location>
        <topology evidence="1">Multi-pass membrane protein</topology>
    </subcellularLocation>
</comment>
<keyword evidence="4 7" id="KW-0812">Transmembrane</keyword>
<feature type="transmembrane region" description="Helical" evidence="7">
    <location>
        <begin position="80"/>
        <end position="97"/>
    </location>
</feature>